<protein>
    <submittedName>
        <fullName evidence="1">Uncharacterized protein</fullName>
    </submittedName>
</protein>
<evidence type="ECO:0000313" key="1">
    <source>
        <dbReference type="EMBL" id="AIU96785.1"/>
    </source>
</evidence>
<name>A0A0A0R7M6_SERMA</name>
<keyword evidence="1" id="KW-0614">Plasmid</keyword>
<accession>A0A0A0R7M6</accession>
<dbReference type="AlphaFoldDB" id="A0A0A0R7M6"/>
<geneLocation type="plasmid" evidence="1">
    <name>pG5A4Y201</name>
</geneLocation>
<organism evidence="1">
    <name type="scientific">Serratia marcescens</name>
    <dbReference type="NCBI Taxonomy" id="615"/>
    <lineage>
        <taxon>Bacteria</taxon>
        <taxon>Pseudomonadati</taxon>
        <taxon>Pseudomonadota</taxon>
        <taxon>Gammaproteobacteria</taxon>
        <taxon>Enterobacterales</taxon>
        <taxon>Yersiniaceae</taxon>
        <taxon>Serratia</taxon>
    </lineage>
</organism>
<proteinExistence type="predicted"/>
<reference evidence="1" key="2">
    <citation type="journal article" date="2015" name="Microb. Drug Resist.">
        <title>Complete Sequence of Four Multidrug-Resistant MOBQ1 Plasmids Harboring blaGES-5 Isolated from Escherichia coli and Serratia marcescens Persisting in a Hospital in Canada.</title>
        <authorList>
            <consortium name="Canadian Nosocomial Infection Surveillance Program"/>
            <person name="Boyd D."/>
            <person name="Taylor G."/>
            <person name="Fuller J."/>
            <person name="Bryce E."/>
            <person name="Embree J."/>
            <person name="Gravel D."/>
            <person name="Katz K."/>
            <person name="Kibsey P."/>
            <person name="Kuhn M."/>
            <person name="Langley J."/>
            <person name="Mataseje L."/>
            <person name="Mitchell R."/>
            <person name="Roscoe D."/>
            <person name="Simor A."/>
            <person name="Thomas E."/>
            <person name="Turgeon N."/>
            <person name="Mulvey M."/>
        </authorList>
    </citation>
    <scope>NUCLEOTIDE SEQUENCE</scope>
    <source>
        <strain evidence="1">A4Y201</strain>
        <plasmid evidence="1">pG5A4Y201</plasmid>
    </source>
</reference>
<gene>
    <name evidence="1" type="ORF">pG5A4Y201_10</name>
</gene>
<reference evidence="1" key="1">
    <citation type="submission" date="2014-03" db="EMBL/GenBank/DDBJ databases">
        <authorList>
            <person name="Saikia M."/>
            <person name="Chaudhari Y."/>
            <person name="Khan M."/>
            <person name="Devi D."/>
        </authorList>
    </citation>
    <scope>NUCLEOTIDE SEQUENCE</scope>
    <source>
        <strain evidence="1">A4Y201</strain>
        <plasmid evidence="1">pG5A4Y201</plasmid>
    </source>
</reference>
<dbReference type="EMBL" id="KJ541069">
    <property type="protein sequence ID" value="AIU96785.1"/>
    <property type="molecule type" value="Genomic_DNA"/>
</dbReference>
<sequence length="86" mass="9730">MTTCNKEHRYDPYFSRLPKDQGDFGRHKCAGCAYEAGYQKGMKKVTAIDMVTEFASLPESQTDSVRHKSPYVAYAQGYADGLFNSY</sequence>